<dbReference type="AlphaFoldDB" id="A0A346NJX4"/>
<dbReference type="OrthoDB" id="179763at2"/>
<evidence type="ECO:0000259" key="1">
    <source>
        <dbReference type="Pfam" id="PF01636"/>
    </source>
</evidence>
<evidence type="ECO:0000313" key="2">
    <source>
        <dbReference type="EMBL" id="AXR05831.1"/>
    </source>
</evidence>
<keyword evidence="3" id="KW-1185">Reference proteome</keyword>
<dbReference type="GO" id="GO:0004305">
    <property type="term" value="F:ethanolamine kinase activity"/>
    <property type="evidence" value="ECO:0007669"/>
    <property type="project" value="TreeGrafter"/>
</dbReference>
<dbReference type="Proteomes" id="UP000262073">
    <property type="component" value="Chromosome"/>
</dbReference>
<dbReference type="EMBL" id="CP031769">
    <property type="protein sequence ID" value="AXR05831.1"/>
    <property type="molecule type" value="Genomic_DNA"/>
</dbReference>
<name>A0A346NJX4_9ALTE</name>
<accession>A0A346NJX4</accession>
<dbReference type="Gene3D" id="3.30.200.20">
    <property type="entry name" value="Phosphorylase Kinase, domain 1"/>
    <property type="match status" value="1"/>
</dbReference>
<dbReference type="Gene3D" id="3.90.1200.10">
    <property type="match status" value="1"/>
</dbReference>
<dbReference type="SUPFAM" id="SSF56112">
    <property type="entry name" value="Protein kinase-like (PK-like)"/>
    <property type="match status" value="1"/>
</dbReference>
<evidence type="ECO:0000313" key="3">
    <source>
        <dbReference type="Proteomes" id="UP000262073"/>
    </source>
</evidence>
<feature type="domain" description="Aminoglycoside phosphotransferase" evidence="1">
    <location>
        <begin position="31"/>
        <end position="233"/>
    </location>
</feature>
<dbReference type="GO" id="GO:0005737">
    <property type="term" value="C:cytoplasm"/>
    <property type="evidence" value="ECO:0007669"/>
    <property type="project" value="TreeGrafter"/>
</dbReference>
<gene>
    <name evidence="2" type="ORF">D0Y50_05230</name>
</gene>
<dbReference type="PANTHER" id="PTHR22603:SF66">
    <property type="entry name" value="ETHANOLAMINE KINASE"/>
    <property type="match status" value="1"/>
</dbReference>
<dbReference type="PANTHER" id="PTHR22603">
    <property type="entry name" value="CHOLINE/ETHANOALAMINE KINASE"/>
    <property type="match status" value="1"/>
</dbReference>
<dbReference type="KEGG" id="salm:D0Y50_05230"/>
<dbReference type="Pfam" id="PF01636">
    <property type="entry name" value="APH"/>
    <property type="match status" value="1"/>
</dbReference>
<reference evidence="2 3" key="1">
    <citation type="submission" date="2018-08" db="EMBL/GenBank/DDBJ databases">
        <title>Salinimonas sediminis sp. nov., a piezophilic bacterium isolated from a deep-sea sediment sample from the New Britain Trench.</title>
        <authorList>
            <person name="Cao J."/>
        </authorList>
    </citation>
    <scope>NUCLEOTIDE SEQUENCE [LARGE SCALE GENOMIC DNA]</scope>
    <source>
        <strain evidence="2 3">N102</strain>
    </source>
</reference>
<dbReference type="InterPro" id="IPR011009">
    <property type="entry name" value="Kinase-like_dom_sf"/>
</dbReference>
<dbReference type="InterPro" id="IPR002575">
    <property type="entry name" value="Aminoglycoside_PTrfase"/>
</dbReference>
<protein>
    <recommendedName>
        <fullName evidence="1">Aminoglycoside phosphotransferase domain-containing protein</fullName>
    </recommendedName>
</protein>
<organism evidence="2 3">
    <name type="scientific">Salinimonas sediminis</name>
    <dbReference type="NCBI Taxonomy" id="2303538"/>
    <lineage>
        <taxon>Bacteria</taxon>
        <taxon>Pseudomonadati</taxon>
        <taxon>Pseudomonadota</taxon>
        <taxon>Gammaproteobacteria</taxon>
        <taxon>Alteromonadales</taxon>
        <taxon>Alteromonadaceae</taxon>
        <taxon>Alteromonas/Salinimonas group</taxon>
        <taxon>Salinimonas</taxon>
    </lineage>
</organism>
<sequence length="277" mass="30481">MPSIVINSKRRICMSIPEYLAESLQLQSPVTCEPIAGGAVNHIYSLTDREHHYIVKWLGNDSFSGIDRAAQFAMQKQLAAHSIAPTPVWLSEDHKWWVEQFVTGDSPNISAIQLAGALSQIHQLPVSAPSLDLVQRLVHYQAAGKIADTDELAIATRRVITALSARENTHSGLEDDTVFCHNDLSAGHIMRLSPLLIIDWEYGARANRYFDLAACASINQLGASQCTSLVCAYAEHTHIPVERVAAEFTFYQEVVTVTEGLWTAAAKNSVKSTQAEQ</sequence>
<proteinExistence type="predicted"/>
<dbReference type="GO" id="GO:0006646">
    <property type="term" value="P:phosphatidylethanolamine biosynthetic process"/>
    <property type="evidence" value="ECO:0007669"/>
    <property type="project" value="TreeGrafter"/>
</dbReference>